<dbReference type="SUPFAM" id="SSF56300">
    <property type="entry name" value="Metallo-dependent phosphatases"/>
    <property type="match status" value="1"/>
</dbReference>
<dbReference type="InterPro" id="IPR004843">
    <property type="entry name" value="Calcineurin-like_PHP"/>
</dbReference>
<dbReference type="Pfam" id="PF00149">
    <property type="entry name" value="Metallophos"/>
    <property type="match status" value="1"/>
</dbReference>
<dbReference type="PRINTS" id="PR00114">
    <property type="entry name" value="STPHPHTASE"/>
</dbReference>
<proteinExistence type="predicted"/>
<name>A0A6S6S9N3_9BACT</name>
<accession>A0A6S6S9N3</accession>
<reference evidence="2" key="1">
    <citation type="submission" date="2020-01" db="EMBL/GenBank/DDBJ databases">
        <authorList>
            <person name="Meier V. D."/>
            <person name="Meier V D."/>
        </authorList>
    </citation>
    <scope>NUCLEOTIDE SEQUENCE</scope>
    <source>
        <strain evidence="2">HLG_WM_MAG_03</strain>
    </source>
</reference>
<dbReference type="EMBL" id="CACVAR010000054">
    <property type="protein sequence ID" value="CAA6799660.1"/>
    <property type="molecule type" value="Genomic_DNA"/>
</dbReference>
<dbReference type="InterPro" id="IPR006186">
    <property type="entry name" value="Ser/Thr-sp_prot-phosphatase"/>
</dbReference>
<sequence>MTFIIGDIHGEITKLKNLITNIYKINNDAKLIFLGDYVNKGEDSKAVLDYLRTLENSIFLIGNHEYYFLEYIKNGQFSDKLEKYAGSTTFIDFDMTLSTIKKKFYLPYKDFFDNLKPYYITDKYFVSHAGINPPYAKDDLDTIPLKQFLFNRYDFFNYKDKIHGRVAIFGHTGFNYPYYDGVKIGIDTAAVYSIDSPLTSYCLEEEYFLDDQNKKLFLKDLKLDRTPWINRREPYRMEK</sequence>
<dbReference type="AlphaFoldDB" id="A0A6S6S9N3"/>
<organism evidence="2">
    <name type="scientific">uncultured Sulfurovum sp</name>
    <dbReference type="NCBI Taxonomy" id="269237"/>
    <lineage>
        <taxon>Bacteria</taxon>
        <taxon>Pseudomonadati</taxon>
        <taxon>Campylobacterota</taxon>
        <taxon>Epsilonproteobacteria</taxon>
        <taxon>Campylobacterales</taxon>
        <taxon>Sulfurovaceae</taxon>
        <taxon>Sulfurovum</taxon>
        <taxon>environmental samples</taxon>
    </lineage>
</organism>
<dbReference type="GO" id="GO:0005737">
    <property type="term" value="C:cytoplasm"/>
    <property type="evidence" value="ECO:0007669"/>
    <property type="project" value="TreeGrafter"/>
</dbReference>
<dbReference type="PANTHER" id="PTHR42850:SF4">
    <property type="entry name" value="ZINC-DEPENDENT ENDOPOLYPHOSPHATASE"/>
    <property type="match status" value="1"/>
</dbReference>
<dbReference type="PANTHER" id="PTHR42850">
    <property type="entry name" value="METALLOPHOSPHOESTERASE"/>
    <property type="match status" value="1"/>
</dbReference>
<protein>
    <recommendedName>
        <fullName evidence="1">Calcineurin-like phosphoesterase domain-containing protein</fullName>
    </recommendedName>
</protein>
<evidence type="ECO:0000313" key="2">
    <source>
        <dbReference type="EMBL" id="CAA6799660.1"/>
    </source>
</evidence>
<evidence type="ECO:0000259" key="1">
    <source>
        <dbReference type="Pfam" id="PF00149"/>
    </source>
</evidence>
<dbReference type="Gene3D" id="3.60.21.10">
    <property type="match status" value="1"/>
</dbReference>
<dbReference type="InterPro" id="IPR050126">
    <property type="entry name" value="Ap4A_hydrolase"/>
</dbReference>
<dbReference type="GO" id="GO:0008803">
    <property type="term" value="F:bis(5'-nucleosyl)-tetraphosphatase (symmetrical) activity"/>
    <property type="evidence" value="ECO:0007669"/>
    <property type="project" value="TreeGrafter"/>
</dbReference>
<gene>
    <name evidence="2" type="ORF">HELGO_WM31314</name>
</gene>
<dbReference type="InterPro" id="IPR029052">
    <property type="entry name" value="Metallo-depent_PP-like"/>
</dbReference>
<dbReference type="GO" id="GO:0110154">
    <property type="term" value="P:RNA decapping"/>
    <property type="evidence" value="ECO:0007669"/>
    <property type="project" value="TreeGrafter"/>
</dbReference>
<feature type="domain" description="Calcineurin-like phosphoesterase" evidence="1">
    <location>
        <begin position="4"/>
        <end position="175"/>
    </location>
</feature>
<dbReference type="GO" id="GO:0016791">
    <property type="term" value="F:phosphatase activity"/>
    <property type="evidence" value="ECO:0007669"/>
    <property type="project" value="TreeGrafter"/>
</dbReference>